<dbReference type="RefSeq" id="WP_060669338.1">
    <property type="nucleotide sequence ID" value="NZ_JAHHXM010000019.1"/>
</dbReference>
<reference evidence="1 2" key="1">
    <citation type="submission" date="2015-07" db="EMBL/GenBank/DDBJ databases">
        <title>High-quality draft genome sequence of Oceanobacillus caeni HM6, a bacillus isolated from a human feces.</title>
        <authorList>
            <person name="Kumar J."/>
            <person name="Verma M.K."/>
            <person name="Pandey R."/>
            <person name="Bhambi M."/>
            <person name="Chauhan N."/>
        </authorList>
    </citation>
    <scope>NUCLEOTIDE SEQUENCE [LARGE SCALE GENOMIC DNA]</scope>
    <source>
        <strain evidence="1 2">HM6</strain>
    </source>
</reference>
<name>A0ABR5MF75_9BACI</name>
<sequence>MGAFYILGIVNKFEAKFTNPLDQVHWEQYINERLDLEQYTATLTDFTVKGKLKEGIFKENIKDFYKKLVEITEDDNIATYFEDS</sequence>
<comment type="caution">
    <text evidence="1">The sequence shown here is derived from an EMBL/GenBank/DDBJ whole genome shotgun (WGS) entry which is preliminary data.</text>
</comment>
<dbReference type="Proteomes" id="UP000037854">
    <property type="component" value="Unassembled WGS sequence"/>
</dbReference>
<evidence type="ECO:0000313" key="1">
    <source>
        <dbReference type="EMBL" id="KPH69318.1"/>
    </source>
</evidence>
<dbReference type="EMBL" id="LGTK01000117">
    <property type="protein sequence ID" value="KPH69318.1"/>
    <property type="molecule type" value="Genomic_DNA"/>
</dbReference>
<accession>A0ABR5MF75</accession>
<keyword evidence="2" id="KW-1185">Reference proteome</keyword>
<organism evidence="1 2">
    <name type="scientific">Oceanobacillus caeni</name>
    <dbReference type="NCBI Taxonomy" id="405946"/>
    <lineage>
        <taxon>Bacteria</taxon>
        <taxon>Bacillati</taxon>
        <taxon>Bacillota</taxon>
        <taxon>Bacilli</taxon>
        <taxon>Bacillales</taxon>
        <taxon>Bacillaceae</taxon>
        <taxon>Oceanobacillus</taxon>
    </lineage>
</organism>
<proteinExistence type="predicted"/>
<evidence type="ECO:0000313" key="2">
    <source>
        <dbReference type="Proteomes" id="UP000037854"/>
    </source>
</evidence>
<gene>
    <name evidence="1" type="ORF">AFL42_17235</name>
</gene>
<protein>
    <submittedName>
        <fullName evidence="1">Uncharacterized protein</fullName>
    </submittedName>
</protein>